<feature type="region of interest" description="Disordered" evidence="1">
    <location>
        <begin position="120"/>
        <end position="157"/>
    </location>
</feature>
<feature type="region of interest" description="Disordered" evidence="1">
    <location>
        <begin position="1"/>
        <end position="53"/>
    </location>
</feature>
<evidence type="ECO:0000259" key="2">
    <source>
        <dbReference type="Pfam" id="PF23463"/>
    </source>
</evidence>
<evidence type="ECO:0000256" key="1">
    <source>
        <dbReference type="SAM" id="MobiDB-lite"/>
    </source>
</evidence>
<feature type="non-terminal residue" evidence="3">
    <location>
        <position position="224"/>
    </location>
</feature>
<gene>
    <name evidence="3" type="ORF">B0A55_06079</name>
</gene>
<dbReference type="EMBL" id="NAJQ01000264">
    <property type="protein sequence ID" value="TKA73436.1"/>
    <property type="molecule type" value="Genomic_DNA"/>
</dbReference>
<comment type="caution">
    <text evidence="3">The sequence shown here is derived from an EMBL/GenBank/DDBJ whole genome shotgun (WGS) entry which is preliminary data.</text>
</comment>
<dbReference type="PANTHER" id="PTHR23509:SF10">
    <property type="entry name" value="LD21067P"/>
    <property type="match status" value="1"/>
</dbReference>
<dbReference type="InterPro" id="IPR058055">
    <property type="entry name" value="PA-PLA1"/>
</dbReference>
<dbReference type="Proteomes" id="UP000309340">
    <property type="component" value="Unassembled WGS sequence"/>
</dbReference>
<dbReference type="AlphaFoldDB" id="A0A4U0XCB0"/>
<feature type="compositionally biased region" description="Polar residues" evidence="1">
    <location>
        <begin position="1"/>
        <end position="19"/>
    </location>
</feature>
<keyword evidence="4" id="KW-1185">Reference proteome</keyword>
<dbReference type="PANTHER" id="PTHR23509">
    <property type="entry name" value="PA-PL1 PHOSPHOLIPASE FAMILY"/>
    <property type="match status" value="1"/>
</dbReference>
<dbReference type="GO" id="GO:0004620">
    <property type="term" value="F:phospholipase activity"/>
    <property type="evidence" value="ECO:0007669"/>
    <property type="project" value="TreeGrafter"/>
</dbReference>
<evidence type="ECO:0000313" key="4">
    <source>
        <dbReference type="Proteomes" id="UP000309340"/>
    </source>
</evidence>
<dbReference type="Pfam" id="PF23463">
    <property type="entry name" value="WWE_2"/>
    <property type="match status" value="1"/>
</dbReference>
<dbReference type="OrthoDB" id="431378at2759"/>
<organism evidence="3 4">
    <name type="scientific">Friedmanniomyces simplex</name>
    <dbReference type="NCBI Taxonomy" id="329884"/>
    <lineage>
        <taxon>Eukaryota</taxon>
        <taxon>Fungi</taxon>
        <taxon>Dikarya</taxon>
        <taxon>Ascomycota</taxon>
        <taxon>Pezizomycotina</taxon>
        <taxon>Dothideomycetes</taxon>
        <taxon>Dothideomycetidae</taxon>
        <taxon>Mycosphaerellales</taxon>
        <taxon>Teratosphaeriaceae</taxon>
        <taxon>Friedmanniomyces</taxon>
    </lineage>
</organism>
<evidence type="ECO:0000313" key="3">
    <source>
        <dbReference type="EMBL" id="TKA73436.1"/>
    </source>
</evidence>
<protein>
    <recommendedName>
        <fullName evidence="2">C20G8.02-like WWE domain-containing protein</fullName>
    </recommendedName>
</protein>
<sequence>MSGQDRASQSYLSKLSPWSRSPVVPASKGEHGEPEPMLQQQKGQDHVVNHRHRMSLRRYPRDCPEVRPCWFHAADVPKRRPNPAAGETKEEKPAAQPKKYSAFSVRDSKAIEAAFQKLVENEDGGERSSLEQSQGDISLQGAGSAQRSDGKPNISLNDDVKTVKVPVNEDYLFDVDVKHRELAPAYWLGPVYDVRRGTWFYQDGSTQRPCDENLAAQLEEGYLK</sequence>
<reference evidence="3 4" key="1">
    <citation type="submission" date="2017-03" db="EMBL/GenBank/DDBJ databases">
        <title>Genomes of endolithic fungi from Antarctica.</title>
        <authorList>
            <person name="Coleine C."/>
            <person name="Masonjones S."/>
            <person name="Stajich J.E."/>
        </authorList>
    </citation>
    <scope>NUCLEOTIDE SEQUENCE [LARGE SCALE GENOMIC DNA]</scope>
    <source>
        <strain evidence="3 4">CCFEE 5184</strain>
    </source>
</reference>
<dbReference type="InterPro" id="IPR057826">
    <property type="entry name" value="WWE_C20G8.02"/>
</dbReference>
<feature type="compositionally biased region" description="Polar residues" evidence="1">
    <location>
        <begin position="130"/>
        <end position="147"/>
    </location>
</feature>
<dbReference type="STRING" id="329884.A0A4U0XCB0"/>
<feature type="region of interest" description="Disordered" evidence="1">
    <location>
        <begin position="75"/>
        <end position="102"/>
    </location>
</feature>
<dbReference type="GO" id="GO:0005737">
    <property type="term" value="C:cytoplasm"/>
    <property type="evidence" value="ECO:0007669"/>
    <property type="project" value="TreeGrafter"/>
</dbReference>
<name>A0A4U0XCB0_9PEZI</name>
<proteinExistence type="predicted"/>
<accession>A0A4U0XCB0</accession>
<feature type="domain" description="C20G8.02-like WWE" evidence="2">
    <location>
        <begin position="70"/>
        <end position="196"/>
    </location>
</feature>